<dbReference type="OrthoDB" id="2796277at2759"/>
<evidence type="ECO:0000256" key="8">
    <source>
        <dbReference type="SAM" id="Phobius"/>
    </source>
</evidence>
<keyword evidence="5 8" id="KW-1133">Transmembrane helix</keyword>
<dbReference type="AlphaFoldDB" id="A0A2S4LAI6"/>
<evidence type="ECO:0000313" key="10">
    <source>
        <dbReference type="EMBL" id="POR39450.1"/>
    </source>
</evidence>
<dbReference type="GO" id="GO:0008374">
    <property type="term" value="F:O-acyltransferase activity"/>
    <property type="evidence" value="ECO:0007669"/>
    <property type="project" value="InterPro"/>
</dbReference>
<feature type="compositionally biased region" description="Polar residues" evidence="7">
    <location>
        <begin position="134"/>
        <end position="149"/>
    </location>
</feature>
<dbReference type="Pfam" id="PF13813">
    <property type="entry name" value="MBOAT_2"/>
    <property type="match status" value="1"/>
</dbReference>
<feature type="domain" description="Wax synthase" evidence="9">
    <location>
        <begin position="346"/>
        <end position="432"/>
    </location>
</feature>
<evidence type="ECO:0000256" key="1">
    <source>
        <dbReference type="ARBA" id="ARBA00004141"/>
    </source>
</evidence>
<accession>A0A2S4LAI6</accession>
<keyword evidence="6 8" id="KW-0472">Membrane</keyword>
<feature type="transmembrane region" description="Helical" evidence="8">
    <location>
        <begin position="36"/>
        <end position="54"/>
    </location>
</feature>
<dbReference type="PANTHER" id="PTHR31595:SF67">
    <property type="entry name" value="WAX SYNTHASE DOMAIN-CONTAINING PROTEIN"/>
    <property type="match status" value="1"/>
</dbReference>
<evidence type="ECO:0000256" key="5">
    <source>
        <dbReference type="ARBA" id="ARBA00022989"/>
    </source>
</evidence>
<comment type="caution">
    <text evidence="10">The sequence shown here is derived from an EMBL/GenBank/DDBJ whole genome shotgun (WGS) entry which is preliminary data.</text>
</comment>
<feature type="transmembrane region" description="Helical" evidence="8">
    <location>
        <begin position="61"/>
        <end position="80"/>
    </location>
</feature>
<reference evidence="10 11" key="1">
    <citation type="submission" date="2018-01" db="EMBL/GenBank/DDBJ databases">
        <title>Harnessing the power of phylogenomics to disentangle the directionality and signatures of interkingdom host jumping in the parasitic fungal genus Tolypocladium.</title>
        <authorList>
            <person name="Quandt C.A."/>
            <person name="Patterson W."/>
            <person name="Spatafora J.W."/>
        </authorList>
    </citation>
    <scope>NUCLEOTIDE SEQUENCE [LARGE SCALE GENOMIC DNA]</scope>
    <source>
        <strain evidence="10 11">NRBC 100945</strain>
    </source>
</reference>
<evidence type="ECO:0000256" key="4">
    <source>
        <dbReference type="ARBA" id="ARBA00022692"/>
    </source>
</evidence>
<evidence type="ECO:0000256" key="6">
    <source>
        <dbReference type="ARBA" id="ARBA00023136"/>
    </source>
</evidence>
<dbReference type="GO" id="GO:0006629">
    <property type="term" value="P:lipid metabolic process"/>
    <property type="evidence" value="ECO:0007669"/>
    <property type="project" value="InterPro"/>
</dbReference>
<dbReference type="EMBL" id="PKSG01000037">
    <property type="protein sequence ID" value="POR39450.1"/>
    <property type="molecule type" value="Genomic_DNA"/>
</dbReference>
<dbReference type="PANTHER" id="PTHR31595">
    <property type="entry name" value="LONG-CHAIN-ALCOHOL O-FATTY-ACYLTRANSFERASE 3-RELATED"/>
    <property type="match status" value="1"/>
</dbReference>
<name>A0A2S4LAI6_9HYPO</name>
<organism evidence="10 11">
    <name type="scientific">Tolypocladium paradoxum</name>
    <dbReference type="NCBI Taxonomy" id="94208"/>
    <lineage>
        <taxon>Eukaryota</taxon>
        <taxon>Fungi</taxon>
        <taxon>Dikarya</taxon>
        <taxon>Ascomycota</taxon>
        <taxon>Pezizomycotina</taxon>
        <taxon>Sordariomycetes</taxon>
        <taxon>Hypocreomycetidae</taxon>
        <taxon>Hypocreales</taxon>
        <taxon>Ophiocordycipitaceae</taxon>
        <taxon>Tolypocladium</taxon>
    </lineage>
</organism>
<gene>
    <name evidence="10" type="ORF">TPAR_00356</name>
</gene>
<comment type="subcellular location">
    <subcellularLocation>
        <location evidence="1">Membrane</location>
        <topology evidence="1">Multi-pass membrane protein</topology>
    </subcellularLocation>
</comment>
<proteinExistence type="inferred from homology"/>
<sequence>MNAPTATMDRLDNAVRNAYRSAFTQALADGRARPLLIPYSLLGAFLVPMLWLTIPHTRRPWLYQTRWLVMAFVVIFNVNVARHSSSTNMACAYAAGLMATWGTISSMNLVIWKRPQFEAARAMKTPRAPEHEGTNGTAGQDTGNSNQNGLRRRRSEGNAAEPTVDGHTEDDREVWVWQPFPAEAPFLERFGWVLDLTCSFRCSGWNWSISSIPRPQIPHQVRPGDLVDLSSMPRATESGYERCLTEHQFACKRLGKLAVMYLILDFLSVFMMKDPYFIVGPDNSHELPPHLRGISPWLLLAYREVFCLAGVLSAMEAVFSLNDLVQYWLLKSYFPSRAALWHHASTFGSFSNVLDRGLAGWWGGWWHQTFRQQFLAPSTYMLRHGYLEKGTPTATIVGVFISFFQSGLLHASGSMSSIPTTKPWRSPAFFLLQAVGIMVQEGLARAISPYFSRPPRGLTRAANLLFTFAWMYMTAGLFIDDISSTGLWLLEPVPISPLRWLGYGHPTDHWWRWDRDHFPKWYSGGNWWDMGIAL</sequence>
<evidence type="ECO:0000259" key="9">
    <source>
        <dbReference type="Pfam" id="PF13813"/>
    </source>
</evidence>
<keyword evidence="3" id="KW-0808">Transferase</keyword>
<protein>
    <recommendedName>
        <fullName evidence="9">Wax synthase domain-containing protein</fullName>
    </recommendedName>
</protein>
<keyword evidence="4 8" id="KW-0812">Transmembrane</keyword>
<evidence type="ECO:0000256" key="7">
    <source>
        <dbReference type="SAM" id="MobiDB-lite"/>
    </source>
</evidence>
<dbReference type="InterPro" id="IPR044851">
    <property type="entry name" value="Wax_synthase"/>
</dbReference>
<dbReference type="GO" id="GO:0016020">
    <property type="term" value="C:membrane"/>
    <property type="evidence" value="ECO:0007669"/>
    <property type="project" value="UniProtKB-SubCell"/>
</dbReference>
<evidence type="ECO:0000313" key="11">
    <source>
        <dbReference type="Proteomes" id="UP000237481"/>
    </source>
</evidence>
<evidence type="ECO:0000256" key="2">
    <source>
        <dbReference type="ARBA" id="ARBA00007282"/>
    </source>
</evidence>
<dbReference type="InterPro" id="IPR032805">
    <property type="entry name" value="Wax_synthase_dom"/>
</dbReference>
<comment type="similarity">
    <text evidence="2">Belongs to the wax synthase family.</text>
</comment>
<keyword evidence="11" id="KW-1185">Reference proteome</keyword>
<dbReference type="Proteomes" id="UP000237481">
    <property type="component" value="Unassembled WGS sequence"/>
</dbReference>
<feature type="region of interest" description="Disordered" evidence="7">
    <location>
        <begin position="123"/>
        <end position="168"/>
    </location>
</feature>
<evidence type="ECO:0000256" key="3">
    <source>
        <dbReference type="ARBA" id="ARBA00022679"/>
    </source>
</evidence>
<feature type="transmembrane region" description="Helical" evidence="8">
    <location>
        <begin position="92"/>
        <end position="112"/>
    </location>
</feature>